<sequence>MGRSILCTTKGQDFAKAVPSDKLHRPKHVKPTSRNRVACQEKASLPGVRVDSERVKQKEMDSWGDRDRIPLAQVVSDLVKGWFQDALKEAKAGDTNMQVLVGQMYCSGFGVPKDVQKGLAWIGKASRSRSSVWKVSDKHPGYNASDSDSDELKGDAK</sequence>
<dbReference type="HOGENOM" id="CLU_111786_0_0_1"/>
<evidence type="ECO:0000256" key="1">
    <source>
        <dbReference type="SAM" id="MobiDB-lite"/>
    </source>
</evidence>
<dbReference type="PANTHER" id="PTHR36792">
    <property type="entry name" value="EXPRESSED PROTEIN"/>
    <property type="match status" value="1"/>
</dbReference>
<dbReference type="SUPFAM" id="SSF81901">
    <property type="entry name" value="HCP-like"/>
    <property type="match status" value="1"/>
</dbReference>
<dbReference type="Gene3D" id="1.25.40.10">
    <property type="entry name" value="Tetratricopeptide repeat domain"/>
    <property type="match status" value="1"/>
</dbReference>
<keyword evidence="3" id="KW-1185">Reference proteome</keyword>
<gene>
    <name evidence="2" type="ORF">TCM_042415</name>
</gene>
<accession>A0A061FL66</accession>
<evidence type="ECO:0000313" key="2">
    <source>
        <dbReference type="EMBL" id="EOY17643.1"/>
    </source>
</evidence>
<name>A0A061FL66_THECC</name>
<dbReference type="PANTHER" id="PTHR36792:SF12">
    <property type="match status" value="1"/>
</dbReference>
<dbReference type="Proteomes" id="UP000026915">
    <property type="component" value="Chromosome 10"/>
</dbReference>
<dbReference type="InterPro" id="IPR011990">
    <property type="entry name" value="TPR-like_helical_dom_sf"/>
</dbReference>
<proteinExistence type="predicted"/>
<dbReference type="eggNOG" id="ENOG502S1DT">
    <property type="taxonomic scope" value="Eukaryota"/>
</dbReference>
<dbReference type="InParanoid" id="A0A061FL66"/>
<dbReference type="OMA" id="NSVWKVC"/>
<dbReference type="FunCoup" id="A0A061FL66">
    <property type="interactions" value="472"/>
</dbReference>
<organism evidence="2 3">
    <name type="scientific">Theobroma cacao</name>
    <name type="common">Cacao</name>
    <name type="synonym">Cocoa</name>
    <dbReference type="NCBI Taxonomy" id="3641"/>
    <lineage>
        <taxon>Eukaryota</taxon>
        <taxon>Viridiplantae</taxon>
        <taxon>Streptophyta</taxon>
        <taxon>Embryophyta</taxon>
        <taxon>Tracheophyta</taxon>
        <taxon>Spermatophyta</taxon>
        <taxon>Magnoliopsida</taxon>
        <taxon>eudicotyledons</taxon>
        <taxon>Gunneridae</taxon>
        <taxon>Pentapetalae</taxon>
        <taxon>rosids</taxon>
        <taxon>malvids</taxon>
        <taxon>Malvales</taxon>
        <taxon>Malvaceae</taxon>
        <taxon>Byttnerioideae</taxon>
        <taxon>Theobroma</taxon>
    </lineage>
</organism>
<dbReference type="STRING" id="3641.A0A061FL66"/>
<protein>
    <submittedName>
        <fullName evidence="2">Uncharacterized protein</fullName>
    </submittedName>
</protein>
<dbReference type="AlphaFoldDB" id="A0A061FL66"/>
<reference evidence="2 3" key="1">
    <citation type="journal article" date="2013" name="Genome Biol.">
        <title>The genome sequence of the most widely cultivated cacao type and its use to identify candidate genes regulating pod color.</title>
        <authorList>
            <person name="Motamayor J.C."/>
            <person name="Mockaitis K."/>
            <person name="Schmutz J."/>
            <person name="Haiminen N."/>
            <person name="Iii D.L."/>
            <person name="Cornejo O."/>
            <person name="Findley S.D."/>
            <person name="Zheng P."/>
            <person name="Utro F."/>
            <person name="Royaert S."/>
            <person name="Saski C."/>
            <person name="Jenkins J."/>
            <person name="Podicheti R."/>
            <person name="Zhao M."/>
            <person name="Scheffler B.E."/>
            <person name="Stack J.C."/>
            <person name="Feltus F.A."/>
            <person name="Mustiga G.M."/>
            <person name="Amores F."/>
            <person name="Phillips W."/>
            <person name="Marelli J.P."/>
            <person name="May G.D."/>
            <person name="Shapiro H."/>
            <person name="Ma J."/>
            <person name="Bustamante C.D."/>
            <person name="Schnell R.J."/>
            <person name="Main D."/>
            <person name="Gilbert D."/>
            <person name="Parida L."/>
            <person name="Kuhn D.N."/>
        </authorList>
    </citation>
    <scope>NUCLEOTIDE SEQUENCE [LARGE SCALE GENOMIC DNA]</scope>
    <source>
        <strain evidence="3">cv. Matina 1-6</strain>
    </source>
</reference>
<dbReference type="Gramene" id="EOY17643">
    <property type="protein sequence ID" value="EOY17643"/>
    <property type="gene ID" value="TCM_042415"/>
</dbReference>
<dbReference type="EMBL" id="CM001888">
    <property type="protein sequence ID" value="EOY17643.1"/>
    <property type="molecule type" value="Genomic_DNA"/>
</dbReference>
<evidence type="ECO:0000313" key="3">
    <source>
        <dbReference type="Proteomes" id="UP000026915"/>
    </source>
</evidence>
<feature type="region of interest" description="Disordered" evidence="1">
    <location>
        <begin position="127"/>
        <end position="157"/>
    </location>
</feature>